<protein>
    <submittedName>
        <fullName evidence="1">Uncharacterized protein</fullName>
    </submittedName>
</protein>
<reference evidence="1 2" key="1">
    <citation type="journal article" date="2018" name="Nat. Ecol. Evol.">
        <title>Pezizomycetes genomes reveal the molecular basis of ectomycorrhizal truffle lifestyle.</title>
        <authorList>
            <person name="Murat C."/>
            <person name="Payen T."/>
            <person name="Noel B."/>
            <person name="Kuo A."/>
            <person name="Morin E."/>
            <person name="Chen J."/>
            <person name="Kohler A."/>
            <person name="Krizsan K."/>
            <person name="Balestrini R."/>
            <person name="Da Silva C."/>
            <person name="Montanini B."/>
            <person name="Hainaut M."/>
            <person name="Levati E."/>
            <person name="Barry K.W."/>
            <person name="Belfiori B."/>
            <person name="Cichocki N."/>
            <person name="Clum A."/>
            <person name="Dockter R.B."/>
            <person name="Fauchery L."/>
            <person name="Guy J."/>
            <person name="Iotti M."/>
            <person name="Le Tacon F."/>
            <person name="Lindquist E.A."/>
            <person name="Lipzen A."/>
            <person name="Malagnac F."/>
            <person name="Mello A."/>
            <person name="Molinier V."/>
            <person name="Miyauchi S."/>
            <person name="Poulain J."/>
            <person name="Riccioni C."/>
            <person name="Rubini A."/>
            <person name="Sitrit Y."/>
            <person name="Splivallo R."/>
            <person name="Traeger S."/>
            <person name="Wang M."/>
            <person name="Zifcakova L."/>
            <person name="Wipf D."/>
            <person name="Zambonelli A."/>
            <person name="Paolocci F."/>
            <person name="Nowrousian M."/>
            <person name="Ottonello S."/>
            <person name="Baldrian P."/>
            <person name="Spatafora J.W."/>
            <person name="Henrissat B."/>
            <person name="Nagy L.G."/>
            <person name="Aury J.M."/>
            <person name="Wincker P."/>
            <person name="Grigoriev I.V."/>
            <person name="Bonfante P."/>
            <person name="Martin F.M."/>
        </authorList>
    </citation>
    <scope>NUCLEOTIDE SEQUENCE [LARGE SCALE GENOMIC DNA]</scope>
    <source>
        <strain evidence="1 2">120613-1</strain>
    </source>
</reference>
<keyword evidence="2" id="KW-1185">Reference proteome</keyword>
<evidence type="ECO:0000313" key="2">
    <source>
        <dbReference type="Proteomes" id="UP000276215"/>
    </source>
</evidence>
<evidence type="ECO:0000313" key="1">
    <source>
        <dbReference type="EMBL" id="RPB04311.1"/>
    </source>
</evidence>
<dbReference type="Proteomes" id="UP000276215">
    <property type="component" value="Unassembled WGS sequence"/>
</dbReference>
<name>A0A3N4K787_9PEZI</name>
<dbReference type="EMBL" id="ML120359">
    <property type="protein sequence ID" value="RPB04311.1"/>
    <property type="molecule type" value="Genomic_DNA"/>
</dbReference>
<proteinExistence type="predicted"/>
<accession>A0A3N4K787</accession>
<gene>
    <name evidence="1" type="ORF">L873DRAFT_1939113</name>
</gene>
<organism evidence="1 2">
    <name type="scientific">Choiromyces venosus 120613-1</name>
    <dbReference type="NCBI Taxonomy" id="1336337"/>
    <lineage>
        <taxon>Eukaryota</taxon>
        <taxon>Fungi</taxon>
        <taxon>Dikarya</taxon>
        <taxon>Ascomycota</taxon>
        <taxon>Pezizomycotina</taxon>
        <taxon>Pezizomycetes</taxon>
        <taxon>Pezizales</taxon>
        <taxon>Tuberaceae</taxon>
        <taxon>Choiromyces</taxon>
    </lineage>
</organism>
<sequence length="79" mass="9277">MRRSDQYSLDDTFLMPFRLSMVDSQSQQLRRLTHQSTELKANHHRSNVNAPDTKLLNGAVIWLNCKFSPRNMHNSSQYI</sequence>
<dbReference type="AlphaFoldDB" id="A0A3N4K787"/>